<comment type="similarity">
    <text evidence="19">Belongs to the protein-tyrosine phosphatase family. Non-receptor class PTPDC1 subfamily.</text>
</comment>
<dbReference type="InterPro" id="IPR033762">
    <property type="entry name" value="MCM_OB"/>
</dbReference>
<evidence type="ECO:0000256" key="16">
    <source>
        <dbReference type="ARBA" id="ARBA00042301"/>
    </source>
</evidence>
<dbReference type="InterPro" id="IPR058768">
    <property type="entry name" value="MCM9_N"/>
</dbReference>
<dbReference type="Gene3D" id="3.90.190.10">
    <property type="entry name" value="Protein tyrosine phosphatase superfamily"/>
    <property type="match status" value="1"/>
</dbReference>
<dbReference type="InterPro" id="IPR049573">
    <property type="entry name" value="PTPDC1_PTP"/>
</dbReference>
<evidence type="ECO:0000256" key="2">
    <source>
        <dbReference type="ARBA" id="ARBA00008010"/>
    </source>
</evidence>
<evidence type="ECO:0000256" key="9">
    <source>
        <dbReference type="ARBA" id="ARBA00022806"/>
    </source>
</evidence>
<dbReference type="InterPro" id="IPR012340">
    <property type="entry name" value="NA-bd_OB-fold"/>
</dbReference>
<dbReference type="InterPro" id="IPR001208">
    <property type="entry name" value="MCM_dom"/>
</dbReference>
<dbReference type="GO" id="GO:0005524">
    <property type="term" value="F:ATP binding"/>
    <property type="evidence" value="ECO:0007669"/>
    <property type="project" value="UniProtKB-KW"/>
</dbReference>
<feature type="domain" description="Tyrosine-protein phosphatase" evidence="23">
    <location>
        <begin position="626"/>
        <end position="790"/>
    </location>
</feature>
<evidence type="ECO:0000256" key="15">
    <source>
        <dbReference type="ARBA" id="ARBA00041085"/>
    </source>
</evidence>
<dbReference type="GO" id="GO:0000724">
    <property type="term" value="P:double-strand break repair via homologous recombination"/>
    <property type="evidence" value="ECO:0007669"/>
    <property type="project" value="TreeGrafter"/>
</dbReference>
<evidence type="ECO:0000313" key="26">
    <source>
        <dbReference type="RefSeq" id="XP_033346055.1"/>
    </source>
</evidence>
<dbReference type="InterPro" id="IPR041562">
    <property type="entry name" value="MCM_lid"/>
</dbReference>
<dbReference type="GeneID" id="117231588"/>
<dbReference type="Pfam" id="PF17207">
    <property type="entry name" value="MCM_OB"/>
    <property type="match status" value="1"/>
</dbReference>
<dbReference type="PROSITE" id="PS00847">
    <property type="entry name" value="MCM_1"/>
    <property type="match status" value="1"/>
</dbReference>
<keyword evidence="5 21" id="KW-0547">Nucleotide-binding</keyword>
<evidence type="ECO:0000259" key="22">
    <source>
        <dbReference type="PROSITE" id="PS50051"/>
    </source>
</evidence>
<evidence type="ECO:0000256" key="21">
    <source>
        <dbReference type="RuleBase" id="RU004070"/>
    </source>
</evidence>
<dbReference type="SUPFAM" id="SSF52540">
    <property type="entry name" value="P-loop containing nucleoside triphosphate hydrolases"/>
    <property type="match status" value="1"/>
</dbReference>
<evidence type="ECO:0000256" key="4">
    <source>
        <dbReference type="ARBA" id="ARBA00022705"/>
    </source>
</evidence>
<keyword evidence="11" id="KW-0904">Protein phosphatase</keyword>
<dbReference type="Gene3D" id="2.20.28.10">
    <property type="match status" value="1"/>
</dbReference>
<dbReference type="KEGG" id="bvk:117231588"/>
<protein>
    <recommendedName>
        <fullName evidence="15">DNA helicase MCM9</fullName>
        <ecNumber evidence="3">3.6.4.12</ecNumber>
    </recommendedName>
    <alternativeName>
        <fullName evidence="16">Minichromosome maintenance 9</fullName>
    </alternativeName>
    <alternativeName>
        <fullName evidence="20">Protein tyrosine phosphatase domain-containing protein 1</fullName>
    </alternativeName>
</protein>
<dbReference type="FunFam" id="3.90.190.10:FF:000027">
    <property type="entry name" value="Protein tyrosine phosphatase domain containing 1"/>
    <property type="match status" value="1"/>
</dbReference>
<keyword evidence="14" id="KW-0539">Nucleus</keyword>
<dbReference type="InterPro" id="IPR018525">
    <property type="entry name" value="MCM_CS"/>
</dbReference>
<dbReference type="PRINTS" id="PR01657">
    <property type="entry name" value="MCMFAMILY"/>
</dbReference>
<dbReference type="InterPro" id="IPR008936">
    <property type="entry name" value="Rho_GTPase_activation_prot"/>
</dbReference>
<dbReference type="GO" id="GO:0003697">
    <property type="term" value="F:single-stranded DNA binding"/>
    <property type="evidence" value="ECO:0007669"/>
    <property type="project" value="TreeGrafter"/>
</dbReference>
<dbReference type="SMART" id="SM00404">
    <property type="entry name" value="PTPc_motif"/>
    <property type="match status" value="1"/>
</dbReference>
<evidence type="ECO:0000256" key="14">
    <source>
        <dbReference type="ARBA" id="ARBA00023242"/>
    </source>
</evidence>
<dbReference type="InterPro" id="IPR031327">
    <property type="entry name" value="MCM"/>
</dbReference>
<dbReference type="EC" id="3.6.4.12" evidence="3"/>
<dbReference type="SMART" id="SM00195">
    <property type="entry name" value="DSPc"/>
    <property type="match status" value="1"/>
</dbReference>
<dbReference type="PROSITE" id="PS50054">
    <property type="entry name" value="TYR_PHOSPHATASE_DUAL"/>
    <property type="match status" value="1"/>
</dbReference>
<dbReference type="GO" id="GO:0005634">
    <property type="term" value="C:nucleus"/>
    <property type="evidence" value="ECO:0007669"/>
    <property type="project" value="UniProtKB-SubCell"/>
</dbReference>
<keyword evidence="10 21" id="KW-0067">ATP-binding</keyword>
<dbReference type="GO" id="GO:0042555">
    <property type="term" value="C:MCM complex"/>
    <property type="evidence" value="ECO:0007669"/>
    <property type="project" value="TreeGrafter"/>
</dbReference>
<keyword evidence="6" id="KW-0227">DNA damage</keyword>
<accession>A0A6J3K0P6</accession>
<dbReference type="InterPro" id="IPR027417">
    <property type="entry name" value="P-loop_NTPase"/>
</dbReference>
<dbReference type="InterPro" id="IPR003595">
    <property type="entry name" value="Tyr_Pase_cat"/>
</dbReference>
<dbReference type="GO" id="GO:0006260">
    <property type="term" value="P:DNA replication"/>
    <property type="evidence" value="ECO:0007669"/>
    <property type="project" value="InterPro"/>
</dbReference>
<dbReference type="GO" id="GO:0060271">
    <property type="term" value="P:cilium assembly"/>
    <property type="evidence" value="ECO:0007669"/>
    <property type="project" value="InterPro"/>
</dbReference>
<comment type="catalytic activity">
    <reaction evidence="17">
        <text>ATP + H2O = ADP + phosphate + H(+)</text>
        <dbReference type="Rhea" id="RHEA:13065"/>
        <dbReference type="ChEBI" id="CHEBI:15377"/>
        <dbReference type="ChEBI" id="CHEBI:15378"/>
        <dbReference type="ChEBI" id="CHEBI:30616"/>
        <dbReference type="ChEBI" id="CHEBI:43474"/>
        <dbReference type="ChEBI" id="CHEBI:456216"/>
        <dbReference type="EC" id="3.6.4.12"/>
    </reaction>
</comment>
<dbReference type="PROSITE" id="PS00383">
    <property type="entry name" value="TYR_PHOSPHATASE_1"/>
    <property type="match status" value="1"/>
</dbReference>
<comment type="subcellular location">
    <subcellularLocation>
        <location evidence="1">Nucleus</location>
    </subcellularLocation>
</comment>
<evidence type="ECO:0000256" key="13">
    <source>
        <dbReference type="ARBA" id="ARBA00023204"/>
    </source>
</evidence>
<dbReference type="AlphaFoldDB" id="A0A6J3K0P6"/>
<dbReference type="Pfam" id="PF26066">
    <property type="entry name" value="MCM9_N"/>
    <property type="match status" value="1"/>
</dbReference>
<dbReference type="InterPro" id="IPR000340">
    <property type="entry name" value="Dual-sp_phosphatase_cat-dom"/>
</dbReference>
<keyword evidence="12 21" id="KW-0238">DNA-binding</keyword>
<evidence type="ECO:0000256" key="1">
    <source>
        <dbReference type="ARBA" id="ARBA00004123"/>
    </source>
</evidence>
<dbReference type="InterPro" id="IPR029021">
    <property type="entry name" value="Prot-tyrosine_phosphatase-like"/>
</dbReference>
<evidence type="ECO:0000313" key="25">
    <source>
        <dbReference type="Proteomes" id="UP000504631"/>
    </source>
</evidence>
<evidence type="ECO:0000256" key="12">
    <source>
        <dbReference type="ARBA" id="ARBA00023125"/>
    </source>
</evidence>
<dbReference type="GO" id="GO:0017116">
    <property type="term" value="F:single-stranded DNA helicase activity"/>
    <property type="evidence" value="ECO:0007669"/>
    <property type="project" value="TreeGrafter"/>
</dbReference>
<evidence type="ECO:0000256" key="7">
    <source>
        <dbReference type="ARBA" id="ARBA00022794"/>
    </source>
</evidence>
<dbReference type="PANTHER" id="PTHR11630">
    <property type="entry name" value="DNA REPLICATION LICENSING FACTOR MCM FAMILY MEMBER"/>
    <property type="match status" value="1"/>
</dbReference>
<keyword evidence="25" id="KW-1185">Reference proteome</keyword>
<comment type="function">
    <text evidence="18">May play roles in cilia formation and/or maintenance.</text>
</comment>
<dbReference type="InterPro" id="IPR003593">
    <property type="entry name" value="AAA+_ATPase"/>
</dbReference>
<dbReference type="Pfam" id="PF00493">
    <property type="entry name" value="MCM"/>
    <property type="match status" value="1"/>
</dbReference>
<dbReference type="CDD" id="cd14506">
    <property type="entry name" value="PTP_PTPDC1"/>
    <property type="match status" value="1"/>
</dbReference>
<keyword evidence="9" id="KW-0347">Helicase</keyword>
<evidence type="ECO:0000256" key="20">
    <source>
        <dbReference type="ARBA" id="ARBA00072096"/>
    </source>
</evidence>
<reference evidence="26" key="1">
    <citation type="submission" date="2025-08" db="UniProtKB">
        <authorList>
            <consortium name="RefSeq"/>
        </authorList>
    </citation>
    <scope>IDENTIFICATION</scope>
    <source>
        <tissue evidence="26">Muscle</tissue>
    </source>
</reference>
<dbReference type="GO" id="GO:0004725">
    <property type="term" value="F:protein tyrosine phosphatase activity"/>
    <property type="evidence" value="ECO:0007669"/>
    <property type="project" value="InterPro"/>
</dbReference>
<comment type="similarity">
    <text evidence="2 21">Belongs to the MCM family.</text>
</comment>
<dbReference type="PANTHER" id="PTHR11630:SF48">
    <property type="entry name" value="DNA HELICASE MCM9"/>
    <property type="match status" value="1"/>
</dbReference>
<evidence type="ECO:0000256" key="11">
    <source>
        <dbReference type="ARBA" id="ARBA00022912"/>
    </source>
</evidence>
<evidence type="ECO:0000256" key="10">
    <source>
        <dbReference type="ARBA" id="ARBA00022840"/>
    </source>
</evidence>
<evidence type="ECO:0000256" key="18">
    <source>
        <dbReference type="ARBA" id="ARBA00056295"/>
    </source>
</evidence>
<feature type="domain" description="Tyrosine specific protein phosphatases" evidence="24">
    <location>
        <begin position="712"/>
        <end position="779"/>
    </location>
</feature>
<dbReference type="Proteomes" id="UP000504631">
    <property type="component" value="Unplaced"/>
</dbReference>
<gene>
    <name evidence="26" type="primary">LOC117231588</name>
</gene>
<feature type="domain" description="MCM C-terminal AAA(+) ATPase" evidence="22">
    <location>
        <begin position="271"/>
        <end position="473"/>
    </location>
</feature>
<dbReference type="SMART" id="SM00382">
    <property type="entry name" value="AAA"/>
    <property type="match status" value="1"/>
</dbReference>
<dbReference type="SUPFAM" id="SSF48350">
    <property type="entry name" value="GTPase activation domain, GAP"/>
    <property type="match status" value="1"/>
</dbReference>
<sequence length="1193" mass="134913">MLEEYLLKHHLVELEEILDNADPSCYYSIYINFVSLFEDNADVAQKILRYPRYYLPFCDESVVTVQEEIAKPEQIIKKRVRIRVTAVPVTLDQGQIGQLVSTSGIIVRISQPTILKTVQRMNCKKCKHVTFIKYEWERQAFEDITDCEACHAPKLTALPGFELDDSSDYQEIGVQEKGKIDSNKSLTEELRIILLDDLVDRCRPGDHVEISGVVIRIWGPLEVGERLEATTMMLANSIVVRRKISETSSSQEMRDVFKRYWEKYSDNPLLGRDNIITSICPQLYGMYTAKLALAVVLAGGVPKCNESGTRVRGEPHLLLVGDPGTGKSQLLRAASRLAIRSVLTTGVGSTAAGLTAAAVRDSEGWHLEAGALVLADGGVCCVDEFTTMSSEDRTSVHEAMEQQTISIAKAGLVSTLNSRCSVIAAINPVGGQFTDDEEWETNLGDPLLSRFDLILLLKDNRNAGWDRLTSDHILKAAYEKKENTIQTDSKNHIELLNTEDLWKEDTLREYLAYVHSLQPKLTKEAEMVLRATYLYHRSHPDRREERTTVRLLDSLIRMDISSLVPAGFQAGQVDLCEVQAGYNKFSENLRKFTPQAIQCAIFCGGSRCKYENSKAWPPVHMAIQNIFSHWVTDDVLAMARPNTAQIIKKDIIAQFQGWSIKTIVNLQTPGEHASCGGPLEESGFTYDPNVFMKHSIYYYNFALKDYGDATMSKLLDMVKVVAFAVQEGRVAIHCHAGLGRTGVLIACYLIYSLRVRANDAIRFVRMKRPCAIQTRGQILCIQEFEHFVLPQMIVFPLNSAIGDRKPCSLQSHLKKQHNVLHGYEQRTFKYVPKIVFTICERILQLCDCQEDNSPCEITYTISSTCFTRKFISHVLEKFKDNKGNIKHSYSWADSLADSYECSSTTKACASGSQASSRGTSDDIGRLSDVFCTSPDSPSYDSAFPVLDDNYVDDVLGDGIHGQDLADNDCYKEIQSHMNLKAAAQNIALETVNTDEAIRALIKDTASLSDKTKKRLQDYQMDLNHRSTAWQRLQMETDLYILSGLLFEWLETLKHPLLDVDSLSYIVVWNSKPQRCLEKLHNPNRYLLEYLLRFISRLRPMTPESQSLITKRFMAALTQQSIWIKNSFYPSNRNFPKLRRGTAAKLNEFFIRMMILIEEVNTQEMEKPSWTSKLDLASSQLEEMGTQAANEKFS</sequence>
<evidence type="ECO:0000259" key="23">
    <source>
        <dbReference type="PROSITE" id="PS50054"/>
    </source>
</evidence>
<name>A0A6J3K0P6_9HYME</name>
<dbReference type="Gene3D" id="3.40.50.300">
    <property type="entry name" value="P-loop containing nucleotide triphosphate hydrolases"/>
    <property type="match status" value="1"/>
</dbReference>
<evidence type="ECO:0000256" key="3">
    <source>
        <dbReference type="ARBA" id="ARBA00012551"/>
    </source>
</evidence>
<evidence type="ECO:0000256" key="5">
    <source>
        <dbReference type="ARBA" id="ARBA00022741"/>
    </source>
</evidence>
<dbReference type="SUPFAM" id="SSF52799">
    <property type="entry name" value="(Phosphotyrosine protein) phosphatases II"/>
    <property type="match status" value="1"/>
</dbReference>
<dbReference type="Pfam" id="PF17855">
    <property type="entry name" value="MCM_lid"/>
    <property type="match status" value="1"/>
</dbReference>
<proteinExistence type="inferred from homology"/>
<dbReference type="PROSITE" id="PS50056">
    <property type="entry name" value="TYR_PHOSPHATASE_2"/>
    <property type="match status" value="1"/>
</dbReference>
<keyword evidence="7" id="KW-0970">Cilium biogenesis/degradation</keyword>
<keyword evidence="4" id="KW-0235">DNA replication</keyword>
<evidence type="ECO:0000256" key="19">
    <source>
        <dbReference type="ARBA" id="ARBA00060867"/>
    </source>
</evidence>
<dbReference type="SMART" id="SM00350">
    <property type="entry name" value="MCM"/>
    <property type="match status" value="1"/>
</dbReference>
<dbReference type="PROSITE" id="PS50051">
    <property type="entry name" value="MCM_2"/>
    <property type="match status" value="1"/>
</dbReference>
<evidence type="ECO:0000256" key="8">
    <source>
        <dbReference type="ARBA" id="ARBA00022801"/>
    </source>
</evidence>
<evidence type="ECO:0000259" key="24">
    <source>
        <dbReference type="PROSITE" id="PS50056"/>
    </source>
</evidence>
<dbReference type="InterPro" id="IPR016130">
    <property type="entry name" value="Tyr_Pase_AS"/>
</dbReference>
<evidence type="ECO:0000256" key="17">
    <source>
        <dbReference type="ARBA" id="ARBA00047995"/>
    </source>
</evidence>
<dbReference type="InterPro" id="IPR020422">
    <property type="entry name" value="TYR_PHOSPHATASE_DUAL_dom"/>
</dbReference>
<dbReference type="RefSeq" id="XP_033346055.1">
    <property type="nucleotide sequence ID" value="XM_033490164.1"/>
</dbReference>
<dbReference type="SUPFAM" id="SSF50249">
    <property type="entry name" value="Nucleic acid-binding proteins"/>
    <property type="match status" value="1"/>
</dbReference>
<dbReference type="InterPro" id="IPR000387">
    <property type="entry name" value="Tyr_Pase_dom"/>
</dbReference>
<dbReference type="Gene3D" id="2.40.50.140">
    <property type="entry name" value="Nucleic acid-binding proteins"/>
    <property type="match status" value="1"/>
</dbReference>
<keyword evidence="8" id="KW-0378">Hydrolase</keyword>
<evidence type="ECO:0000256" key="6">
    <source>
        <dbReference type="ARBA" id="ARBA00022763"/>
    </source>
</evidence>
<dbReference type="Pfam" id="PF00782">
    <property type="entry name" value="DSPc"/>
    <property type="match status" value="1"/>
</dbReference>
<keyword evidence="13" id="KW-0234">DNA repair</keyword>
<organism evidence="25 26">
    <name type="scientific">Bombus vosnesenskii</name>
    <dbReference type="NCBI Taxonomy" id="207650"/>
    <lineage>
        <taxon>Eukaryota</taxon>
        <taxon>Metazoa</taxon>
        <taxon>Ecdysozoa</taxon>
        <taxon>Arthropoda</taxon>
        <taxon>Hexapoda</taxon>
        <taxon>Insecta</taxon>
        <taxon>Pterygota</taxon>
        <taxon>Neoptera</taxon>
        <taxon>Endopterygota</taxon>
        <taxon>Hymenoptera</taxon>
        <taxon>Apocrita</taxon>
        <taxon>Aculeata</taxon>
        <taxon>Apoidea</taxon>
        <taxon>Anthophila</taxon>
        <taxon>Apidae</taxon>
        <taxon>Bombus</taxon>
        <taxon>Pyrobombus</taxon>
    </lineage>
</organism>